<reference evidence="3" key="1">
    <citation type="submission" date="2016-10" db="EMBL/GenBank/DDBJ databases">
        <title>Comparative genomics uncovers the prolific and rare metabolic potential of the cyanobacterial genus Moorea.</title>
        <authorList>
            <person name="Leao T."/>
            <person name="Castelao G."/>
            <person name="Korobeynikov A."/>
            <person name="Monroe E.A."/>
            <person name="Podell S."/>
            <person name="Glukhov E."/>
            <person name="Allen E."/>
            <person name="Gerwick W.H."/>
            <person name="Gerwick L."/>
        </authorList>
    </citation>
    <scope>NUCLEOTIDE SEQUENCE [LARGE SCALE GENOMIC DNA]</scope>
    <source>
        <strain evidence="3">PAL-8-15-08-1</strain>
    </source>
</reference>
<dbReference type="Pfam" id="PF05402">
    <property type="entry name" value="PqqD"/>
    <property type="match status" value="1"/>
</dbReference>
<feature type="domain" description="Microcin J25-processing protein McjB C-terminal" evidence="1">
    <location>
        <begin position="159"/>
        <end position="239"/>
    </location>
</feature>
<organism evidence="2 3">
    <name type="scientific">Moorena producens PAL-8-15-08-1</name>
    <dbReference type="NCBI Taxonomy" id="1458985"/>
    <lineage>
        <taxon>Bacteria</taxon>
        <taxon>Bacillati</taxon>
        <taxon>Cyanobacteriota</taxon>
        <taxon>Cyanophyceae</taxon>
        <taxon>Coleofasciculales</taxon>
        <taxon>Coleofasciculaceae</taxon>
        <taxon>Moorena</taxon>
    </lineage>
</organism>
<dbReference type="Proteomes" id="UP000177870">
    <property type="component" value="Chromosome"/>
</dbReference>
<dbReference type="InterPro" id="IPR032708">
    <property type="entry name" value="McjB_C"/>
</dbReference>
<dbReference type="InterPro" id="IPR008792">
    <property type="entry name" value="PQQD"/>
</dbReference>
<dbReference type="OrthoDB" id="583768at2"/>
<dbReference type="KEGG" id="mpro:BJP34_04215"/>
<evidence type="ECO:0000259" key="1">
    <source>
        <dbReference type="Pfam" id="PF13471"/>
    </source>
</evidence>
<accession>A0A1D8TMB5</accession>
<dbReference type="RefSeq" id="WP_070391266.1">
    <property type="nucleotide sequence ID" value="NZ_CP017599.1"/>
</dbReference>
<dbReference type="NCBIfam" id="NF033537">
    <property type="entry name" value="lasso_biosyn_B2"/>
    <property type="match status" value="1"/>
</dbReference>
<dbReference type="Pfam" id="PF13471">
    <property type="entry name" value="Transglut_core3"/>
    <property type="match status" value="1"/>
</dbReference>
<dbReference type="AlphaFoldDB" id="A0A1D8TMB5"/>
<sequence>MTKLALQELVPTVITETNGLYRLQKDVILVLQDGVARVLGLNRGRFYGLDAIGTKMLMLVLEQGPEMAARCLASDYGVPEGQVLADVNKLLQDLERQQLLVCQLPQSYQSVPPSPFTTSLLLTVAWISIRTLGWTRTIKLWRRWQPSIAPNTPPENWEKALAGVDGVVRSAAAKHMLLPMACKERALVGWQILRTTFGLPAELVIGISFYPFEGHAWVECGSEIVTDDQLHCQMFTPVARYS</sequence>
<evidence type="ECO:0000313" key="3">
    <source>
        <dbReference type="Proteomes" id="UP000177870"/>
    </source>
</evidence>
<dbReference type="STRING" id="1458985.BJP34_04215"/>
<dbReference type="EMBL" id="CP017599">
    <property type="protein sequence ID" value="AOW98759.1"/>
    <property type="molecule type" value="Genomic_DNA"/>
</dbReference>
<name>A0A1D8TMB5_9CYAN</name>
<gene>
    <name evidence="2" type="ORF">BJP34_04215</name>
</gene>
<proteinExistence type="predicted"/>
<dbReference type="InterPro" id="IPR053521">
    <property type="entry name" value="McjB-like"/>
</dbReference>
<evidence type="ECO:0000313" key="2">
    <source>
        <dbReference type="EMBL" id="AOW98759.1"/>
    </source>
</evidence>
<protein>
    <recommendedName>
        <fullName evidence="1">Microcin J25-processing protein McjB C-terminal domain-containing protein</fullName>
    </recommendedName>
</protein>